<name>A0ABW3EYY4_9ACTN</name>
<dbReference type="Proteomes" id="UP001596972">
    <property type="component" value="Unassembled WGS sequence"/>
</dbReference>
<protein>
    <submittedName>
        <fullName evidence="2">Uncharacterized protein</fullName>
    </submittedName>
</protein>
<evidence type="ECO:0000313" key="3">
    <source>
        <dbReference type="Proteomes" id="UP001596972"/>
    </source>
</evidence>
<reference evidence="3" key="1">
    <citation type="journal article" date="2019" name="Int. J. Syst. Evol. Microbiol.">
        <title>The Global Catalogue of Microorganisms (GCM) 10K type strain sequencing project: providing services to taxonomists for standard genome sequencing and annotation.</title>
        <authorList>
            <consortium name="The Broad Institute Genomics Platform"/>
            <consortium name="The Broad Institute Genome Sequencing Center for Infectious Disease"/>
            <person name="Wu L."/>
            <person name="Ma J."/>
        </authorList>
    </citation>
    <scope>NUCLEOTIDE SEQUENCE [LARGE SCALE GENOMIC DNA]</scope>
    <source>
        <strain evidence="3">JCM 31202</strain>
    </source>
</reference>
<keyword evidence="3" id="KW-1185">Reference proteome</keyword>
<comment type="caution">
    <text evidence="2">The sequence shown here is derived from an EMBL/GenBank/DDBJ whole genome shotgun (WGS) entry which is preliminary data.</text>
</comment>
<organism evidence="2 3">
    <name type="scientific">Actinomadura sediminis</name>
    <dbReference type="NCBI Taxonomy" id="1038904"/>
    <lineage>
        <taxon>Bacteria</taxon>
        <taxon>Bacillati</taxon>
        <taxon>Actinomycetota</taxon>
        <taxon>Actinomycetes</taxon>
        <taxon>Streptosporangiales</taxon>
        <taxon>Thermomonosporaceae</taxon>
        <taxon>Actinomadura</taxon>
    </lineage>
</organism>
<sequence>MQKTHRLRMVRVAESGLEEWACPVCGRRMLLRWPPDCRKEVVDRGDEEACHVADGDPKAADGPADGPAERTGRPRGGVAAASRRRLRETGVRFAAREEAAPAR</sequence>
<dbReference type="EMBL" id="JBHTJA010000147">
    <property type="protein sequence ID" value="MFD0905576.1"/>
    <property type="molecule type" value="Genomic_DNA"/>
</dbReference>
<dbReference type="RefSeq" id="WP_378306633.1">
    <property type="nucleotide sequence ID" value="NZ_JBHTJA010000147.1"/>
</dbReference>
<evidence type="ECO:0000256" key="1">
    <source>
        <dbReference type="SAM" id="MobiDB-lite"/>
    </source>
</evidence>
<accession>A0ABW3EYY4</accession>
<feature type="compositionally biased region" description="Basic and acidic residues" evidence="1">
    <location>
        <begin position="49"/>
        <end position="59"/>
    </location>
</feature>
<proteinExistence type="predicted"/>
<feature type="region of interest" description="Disordered" evidence="1">
    <location>
        <begin position="49"/>
        <end position="85"/>
    </location>
</feature>
<evidence type="ECO:0000313" key="2">
    <source>
        <dbReference type="EMBL" id="MFD0905576.1"/>
    </source>
</evidence>
<gene>
    <name evidence="2" type="ORF">ACFQ11_34750</name>
</gene>